<comment type="caution">
    <text evidence="2">The sequence shown here is derived from an EMBL/GenBank/DDBJ whole genome shotgun (WGS) entry which is preliminary data.</text>
</comment>
<dbReference type="eggNOG" id="ENOG50305HW">
    <property type="taxonomic scope" value="Bacteria"/>
</dbReference>
<reference evidence="2 3" key="1">
    <citation type="journal article" date="2017" name="Antonie Van Leeuwenhoek">
        <title>Rhizobium rhizosphaerae sp. nov., a novel species isolated from rice rhizosphere.</title>
        <authorList>
            <person name="Zhao J.J."/>
            <person name="Zhang J."/>
            <person name="Zhang R.J."/>
            <person name="Zhang C.W."/>
            <person name="Yin H.Q."/>
            <person name="Zhang X.X."/>
        </authorList>
    </citation>
    <scope>NUCLEOTIDE SEQUENCE [LARGE SCALE GENOMIC DNA]</scope>
    <source>
        <strain evidence="2 3">E3</strain>
    </source>
</reference>
<dbReference type="AlphaFoldDB" id="K6YY32"/>
<protein>
    <recommendedName>
        <fullName evidence="4">Cohesin domain-containing protein</fullName>
    </recommendedName>
</protein>
<feature type="chain" id="PRO_5003897699" description="Cohesin domain-containing protein" evidence="1">
    <location>
        <begin position="25"/>
        <end position="277"/>
    </location>
</feature>
<dbReference type="InterPro" id="IPR046511">
    <property type="entry name" value="DUF6689"/>
</dbReference>
<dbReference type="Pfam" id="PF20396">
    <property type="entry name" value="DUF6689"/>
    <property type="match status" value="1"/>
</dbReference>
<keyword evidence="1" id="KW-0732">Signal</keyword>
<name>K6YY32_9ALTE</name>
<organism evidence="2 3">
    <name type="scientific">Aliiglaciecola lipolytica E3</name>
    <dbReference type="NCBI Taxonomy" id="1127673"/>
    <lineage>
        <taxon>Bacteria</taxon>
        <taxon>Pseudomonadati</taxon>
        <taxon>Pseudomonadota</taxon>
        <taxon>Gammaproteobacteria</taxon>
        <taxon>Alteromonadales</taxon>
        <taxon>Alteromonadaceae</taxon>
        <taxon>Aliiglaciecola</taxon>
    </lineage>
</organism>
<proteinExistence type="predicted"/>
<dbReference type="OrthoDB" id="5965825at2"/>
<keyword evidence="3" id="KW-1185">Reference proteome</keyword>
<dbReference type="EMBL" id="BAEN01000067">
    <property type="protein sequence ID" value="GAC16145.1"/>
    <property type="molecule type" value="Genomic_DNA"/>
</dbReference>
<evidence type="ECO:0000313" key="3">
    <source>
        <dbReference type="Proteomes" id="UP000006334"/>
    </source>
</evidence>
<feature type="signal peptide" evidence="1">
    <location>
        <begin position="1"/>
        <end position="24"/>
    </location>
</feature>
<dbReference type="RefSeq" id="WP_008845948.1">
    <property type="nucleotide sequence ID" value="NZ_BAEN01000067.1"/>
</dbReference>
<evidence type="ECO:0000256" key="1">
    <source>
        <dbReference type="SAM" id="SignalP"/>
    </source>
</evidence>
<dbReference type="STRING" id="1127673.GLIP_3533"/>
<accession>K6YY32</accession>
<evidence type="ECO:0008006" key="4">
    <source>
        <dbReference type="Google" id="ProtNLM"/>
    </source>
</evidence>
<evidence type="ECO:0000313" key="2">
    <source>
        <dbReference type="EMBL" id="GAC16145.1"/>
    </source>
</evidence>
<sequence length="277" mass="30205">MKISHIYWAAMVWVMVCFSLSSVAQVVTPVSTTVSGDTLKAKLQVGVQIEVDLTLEFEDSIGLSADNIDISATLVNVNDLNILNRLPANDVSIFSTFPVVVTISPKTDKGFGFEGLASVEIYTKAISYQSSMPARLFTSHDGGDFEDITSMVSAGSIRARGNTGRFSEFMILLDERDDSEILSDKFAQLEDVLDNNQSNINSLLLSSLQTSIANLDNALFMQNYSSALSIVESLILTVEQASNTGMSNVWRSSGDLVNIQGELLTHLIALRYSLRVI</sequence>
<dbReference type="Proteomes" id="UP000006334">
    <property type="component" value="Unassembled WGS sequence"/>
</dbReference>
<gene>
    <name evidence="2" type="ORF">GLIP_3533</name>
</gene>